<name>A0AAV9KWH1_9SOLN</name>
<dbReference type="PANTHER" id="PTHR33710:SF89">
    <property type="match status" value="1"/>
</dbReference>
<gene>
    <name evidence="2" type="ORF">R3W88_014585</name>
</gene>
<feature type="region of interest" description="Disordered" evidence="1">
    <location>
        <begin position="1"/>
        <end position="49"/>
    </location>
</feature>
<feature type="compositionally biased region" description="Basic and acidic residues" evidence="1">
    <location>
        <begin position="18"/>
        <end position="36"/>
    </location>
</feature>
<accession>A0AAV9KWH1</accession>
<evidence type="ECO:0000256" key="1">
    <source>
        <dbReference type="SAM" id="MobiDB-lite"/>
    </source>
</evidence>
<sequence>MKFTEPQQQIPEGASIETGKEKVTPNRDKQWSELDKGSGSGARQDKTPRKLELNGVATATPWANLFATNRLATKGGREYTWTNGHVYSRIDKAIANAAWMDIMPTHVMAMEPLFLDHSPSGLIVEDQRDTQKRPFRFYNCLVKHQKFKGGLKGIWKNLKVVRREIQKLNTKEFKGVANRVQRIRRELMLMQNSMRVVTMHQNMIEEEKKLRTELIKWSQIEESIYKQKS</sequence>
<organism evidence="2 3">
    <name type="scientific">Solanum pinnatisectum</name>
    <name type="common">tansyleaf nightshade</name>
    <dbReference type="NCBI Taxonomy" id="50273"/>
    <lineage>
        <taxon>Eukaryota</taxon>
        <taxon>Viridiplantae</taxon>
        <taxon>Streptophyta</taxon>
        <taxon>Embryophyta</taxon>
        <taxon>Tracheophyta</taxon>
        <taxon>Spermatophyta</taxon>
        <taxon>Magnoliopsida</taxon>
        <taxon>eudicotyledons</taxon>
        <taxon>Gunneridae</taxon>
        <taxon>Pentapetalae</taxon>
        <taxon>asterids</taxon>
        <taxon>lamiids</taxon>
        <taxon>Solanales</taxon>
        <taxon>Solanaceae</taxon>
        <taxon>Solanoideae</taxon>
        <taxon>Solaneae</taxon>
        <taxon>Solanum</taxon>
    </lineage>
</organism>
<proteinExistence type="predicted"/>
<dbReference type="EMBL" id="JAWPEI010000009">
    <property type="protein sequence ID" value="KAK4716247.1"/>
    <property type="molecule type" value="Genomic_DNA"/>
</dbReference>
<keyword evidence="3" id="KW-1185">Reference proteome</keyword>
<reference evidence="2 3" key="1">
    <citation type="submission" date="2023-10" db="EMBL/GenBank/DDBJ databases">
        <title>Genome-Wide Identification Analysis in wild type Solanum Pinnatisectum Reveals Some Genes Defensing Phytophthora Infestans.</title>
        <authorList>
            <person name="Sun C."/>
        </authorList>
    </citation>
    <scope>NUCLEOTIDE SEQUENCE [LARGE SCALE GENOMIC DNA]</scope>
    <source>
        <strain evidence="2">LQN</strain>
        <tissue evidence="2">Leaf</tissue>
    </source>
</reference>
<dbReference type="PANTHER" id="PTHR33710">
    <property type="entry name" value="BNAC02G09200D PROTEIN"/>
    <property type="match status" value="1"/>
</dbReference>
<evidence type="ECO:0000313" key="3">
    <source>
        <dbReference type="Proteomes" id="UP001311915"/>
    </source>
</evidence>
<protein>
    <submittedName>
        <fullName evidence="2">Uncharacterized protein</fullName>
    </submittedName>
</protein>
<feature type="compositionally biased region" description="Polar residues" evidence="1">
    <location>
        <begin position="1"/>
        <end position="10"/>
    </location>
</feature>
<dbReference type="AlphaFoldDB" id="A0AAV9KWH1"/>
<evidence type="ECO:0000313" key="2">
    <source>
        <dbReference type="EMBL" id="KAK4716247.1"/>
    </source>
</evidence>
<dbReference type="Proteomes" id="UP001311915">
    <property type="component" value="Unassembled WGS sequence"/>
</dbReference>
<comment type="caution">
    <text evidence="2">The sequence shown here is derived from an EMBL/GenBank/DDBJ whole genome shotgun (WGS) entry which is preliminary data.</text>
</comment>